<dbReference type="AlphaFoldDB" id="A0A2V3TSX2"/>
<dbReference type="Proteomes" id="UP000248021">
    <property type="component" value="Unassembled WGS sequence"/>
</dbReference>
<accession>A0A2V3TSX2</accession>
<feature type="domain" description="Solute-binding protein family 3/N-terminal" evidence="3">
    <location>
        <begin position="33"/>
        <end position="262"/>
    </location>
</feature>
<dbReference type="PANTHER" id="PTHR35936:SF17">
    <property type="entry name" value="ARGININE-BINDING EXTRACELLULAR PROTEIN ARTP"/>
    <property type="match status" value="1"/>
</dbReference>
<evidence type="ECO:0000313" key="5">
    <source>
        <dbReference type="Proteomes" id="UP000248021"/>
    </source>
</evidence>
<dbReference type="EMBL" id="QJJK01000018">
    <property type="protein sequence ID" value="PXW51921.1"/>
    <property type="molecule type" value="Genomic_DNA"/>
</dbReference>
<dbReference type="OrthoDB" id="9768183at2"/>
<evidence type="ECO:0000256" key="1">
    <source>
        <dbReference type="ARBA" id="ARBA00022729"/>
    </source>
</evidence>
<dbReference type="CDD" id="cd01004">
    <property type="entry name" value="PBP2_MidA_like"/>
    <property type="match status" value="1"/>
</dbReference>
<dbReference type="SUPFAM" id="SSF53850">
    <property type="entry name" value="Periplasmic binding protein-like II"/>
    <property type="match status" value="1"/>
</dbReference>
<feature type="chain" id="PRO_5015868628" evidence="2">
    <location>
        <begin position="24"/>
        <end position="274"/>
    </location>
</feature>
<dbReference type="SMART" id="SM00062">
    <property type="entry name" value="PBPb"/>
    <property type="match status" value="1"/>
</dbReference>
<protein>
    <submittedName>
        <fullName evidence="4">Amino acid ABC transporter substrate-binding protein (PAAT family)</fullName>
    </submittedName>
</protein>
<evidence type="ECO:0000313" key="4">
    <source>
        <dbReference type="EMBL" id="PXW51921.1"/>
    </source>
</evidence>
<proteinExistence type="predicted"/>
<gene>
    <name evidence="4" type="ORF">C7450_11876</name>
</gene>
<keyword evidence="1 2" id="KW-0732">Signal</keyword>
<organism evidence="4 5">
    <name type="scientific">Chelatococcus asaccharovorans</name>
    <dbReference type="NCBI Taxonomy" id="28210"/>
    <lineage>
        <taxon>Bacteria</taxon>
        <taxon>Pseudomonadati</taxon>
        <taxon>Pseudomonadota</taxon>
        <taxon>Alphaproteobacteria</taxon>
        <taxon>Hyphomicrobiales</taxon>
        <taxon>Chelatococcaceae</taxon>
        <taxon>Chelatococcus</taxon>
    </lineage>
</organism>
<dbReference type="Gene3D" id="3.40.190.10">
    <property type="entry name" value="Periplasmic binding protein-like II"/>
    <property type="match status" value="2"/>
</dbReference>
<sequence>MSMAGRAFILAASLVAGIGMAEAAPDSLTKAGKIVFCSDLNSPPNQYMAEDGSTPTGVAIDMLKGIGDELKLPIEIMNVKFSGIFPALDTGQCDAIMASTSKSPERLQKYNFVDYWAVASGLLVKKGNPQNLKTYLDLSGKRVAVLLGSANQRRLEAANEELAKLGKPPMEIAAFPGNTIAFQELDLGRVDAMVGDTMVLSYFQTRSNGKFEIGGAPVPPSTLGIIVTKPREDVAAAFRKALDDMQTSGKLQAMADKWGVAAGMTLCTSAKPCP</sequence>
<keyword evidence="5" id="KW-1185">Reference proteome</keyword>
<evidence type="ECO:0000259" key="3">
    <source>
        <dbReference type="SMART" id="SM00062"/>
    </source>
</evidence>
<comment type="caution">
    <text evidence="4">The sequence shown here is derived from an EMBL/GenBank/DDBJ whole genome shotgun (WGS) entry which is preliminary data.</text>
</comment>
<reference evidence="4 5" key="1">
    <citation type="submission" date="2018-05" db="EMBL/GenBank/DDBJ databases">
        <title>Genomic Encyclopedia of Type Strains, Phase IV (KMG-IV): sequencing the most valuable type-strain genomes for metagenomic binning, comparative biology and taxonomic classification.</title>
        <authorList>
            <person name="Goeker M."/>
        </authorList>
    </citation>
    <scope>NUCLEOTIDE SEQUENCE [LARGE SCALE GENOMIC DNA]</scope>
    <source>
        <strain evidence="4 5">DSM 6462</strain>
    </source>
</reference>
<dbReference type="RefSeq" id="WP_110378230.1">
    <property type="nucleotide sequence ID" value="NZ_JAHBRY010000001.1"/>
</dbReference>
<name>A0A2V3TSX2_9HYPH</name>
<feature type="signal peptide" evidence="2">
    <location>
        <begin position="1"/>
        <end position="23"/>
    </location>
</feature>
<dbReference type="PANTHER" id="PTHR35936">
    <property type="entry name" value="MEMBRANE-BOUND LYTIC MUREIN TRANSGLYCOSYLASE F"/>
    <property type="match status" value="1"/>
</dbReference>
<evidence type="ECO:0000256" key="2">
    <source>
        <dbReference type="SAM" id="SignalP"/>
    </source>
</evidence>
<dbReference type="Pfam" id="PF00497">
    <property type="entry name" value="SBP_bac_3"/>
    <property type="match status" value="1"/>
</dbReference>
<dbReference type="InterPro" id="IPR001638">
    <property type="entry name" value="Solute-binding_3/MltF_N"/>
</dbReference>